<reference evidence="3" key="2">
    <citation type="submission" date="2021-08" db="EMBL/GenBank/DDBJ databases">
        <authorList>
            <person name="Tani A."/>
            <person name="Ola A."/>
            <person name="Ogura Y."/>
            <person name="Katsura K."/>
            <person name="Hayashi T."/>
        </authorList>
    </citation>
    <scope>NUCLEOTIDE SEQUENCE</scope>
    <source>
        <strain evidence="3">LMG 23639</strain>
    </source>
</reference>
<evidence type="ECO:0000256" key="2">
    <source>
        <dbReference type="SAM" id="SignalP"/>
    </source>
</evidence>
<name>A0ABQ4SPF0_9HYPH</name>
<feature type="chain" id="PRO_5046102974" evidence="2">
    <location>
        <begin position="25"/>
        <end position="121"/>
    </location>
</feature>
<accession>A0ABQ4SPF0</accession>
<keyword evidence="4" id="KW-1185">Reference proteome</keyword>
<evidence type="ECO:0000256" key="1">
    <source>
        <dbReference type="SAM" id="MobiDB-lite"/>
    </source>
</evidence>
<organism evidence="3 4">
    <name type="scientific">Methylobacterium jeotgali</name>
    <dbReference type="NCBI Taxonomy" id="381630"/>
    <lineage>
        <taxon>Bacteria</taxon>
        <taxon>Pseudomonadati</taxon>
        <taxon>Pseudomonadota</taxon>
        <taxon>Alphaproteobacteria</taxon>
        <taxon>Hyphomicrobiales</taxon>
        <taxon>Methylobacteriaceae</taxon>
        <taxon>Methylobacterium</taxon>
    </lineage>
</organism>
<dbReference type="PROSITE" id="PS51257">
    <property type="entry name" value="PROKAR_LIPOPROTEIN"/>
    <property type="match status" value="1"/>
</dbReference>
<feature type="region of interest" description="Disordered" evidence="1">
    <location>
        <begin position="42"/>
        <end position="85"/>
    </location>
</feature>
<protein>
    <submittedName>
        <fullName evidence="3">Uncharacterized protein</fullName>
    </submittedName>
</protein>
<gene>
    <name evidence="3" type="ORF">AOPFMNJM_0383</name>
</gene>
<feature type="compositionally biased region" description="Low complexity" evidence="1">
    <location>
        <begin position="48"/>
        <end position="58"/>
    </location>
</feature>
<proteinExistence type="predicted"/>
<dbReference type="EMBL" id="BPQR01000006">
    <property type="protein sequence ID" value="GJE05087.1"/>
    <property type="molecule type" value="Genomic_DNA"/>
</dbReference>
<comment type="caution">
    <text evidence="3">The sequence shown here is derived from an EMBL/GenBank/DDBJ whole genome shotgun (WGS) entry which is preliminary data.</text>
</comment>
<evidence type="ECO:0000313" key="4">
    <source>
        <dbReference type="Proteomes" id="UP001055102"/>
    </source>
</evidence>
<dbReference type="RefSeq" id="WP_238273814.1">
    <property type="nucleotide sequence ID" value="NZ_BPQR01000006.1"/>
</dbReference>
<dbReference type="Proteomes" id="UP001055102">
    <property type="component" value="Unassembled WGS sequence"/>
</dbReference>
<sequence length="121" mass="11931">MSLTRLPILLPALALALAAGPALASSCAEEIATLEKRLDSAGAAQVTGKAPPGGAPAAHSDKALAQAPGTKPSDPATKPSAGGVTEARTLLAKAKDEEKAGKAEACRDTVLKAKEKAGALP</sequence>
<keyword evidence="2" id="KW-0732">Signal</keyword>
<feature type="signal peptide" evidence="2">
    <location>
        <begin position="1"/>
        <end position="24"/>
    </location>
</feature>
<evidence type="ECO:0000313" key="3">
    <source>
        <dbReference type="EMBL" id="GJE05087.1"/>
    </source>
</evidence>
<reference evidence="3" key="1">
    <citation type="journal article" date="2021" name="Front. Microbiol.">
        <title>Comprehensive Comparative Genomics and Phenotyping of Methylobacterium Species.</title>
        <authorList>
            <person name="Alessa O."/>
            <person name="Ogura Y."/>
            <person name="Fujitani Y."/>
            <person name="Takami H."/>
            <person name="Hayashi T."/>
            <person name="Sahin N."/>
            <person name="Tani A."/>
        </authorList>
    </citation>
    <scope>NUCLEOTIDE SEQUENCE</scope>
    <source>
        <strain evidence="3">LMG 23639</strain>
    </source>
</reference>